<gene>
    <name evidence="2" type="ORF">BSZ37_15745</name>
</gene>
<dbReference type="PROSITE" id="PS51257">
    <property type="entry name" value="PROKAR_LIPOPROTEIN"/>
    <property type="match status" value="1"/>
</dbReference>
<keyword evidence="3" id="KW-1185">Reference proteome</keyword>
<proteinExistence type="predicted"/>
<dbReference type="AlphaFoldDB" id="A0A271J6X9"/>
<reference evidence="2 3" key="1">
    <citation type="submission" date="2016-11" db="EMBL/GenBank/DDBJ databases">
        <title>Study of marine rhodopsin-containing bacteria.</title>
        <authorList>
            <person name="Yoshizawa S."/>
            <person name="Kumagai Y."/>
            <person name="Kogure K."/>
        </authorList>
    </citation>
    <scope>NUCLEOTIDE SEQUENCE [LARGE SCALE GENOMIC DNA]</scope>
    <source>
        <strain evidence="2 3">SAORIC-28</strain>
    </source>
</reference>
<evidence type="ECO:0008006" key="4">
    <source>
        <dbReference type="Google" id="ProtNLM"/>
    </source>
</evidence>
<accession>A0A271J6X9</accession>
<comment type="caution">
    <text evidence="2">The sequence shown here is derived from an EMBL/GenBank/DDBJ whole genome shotgun (WGS) entry which is preliminary data.</text>
</comment>
<dbReference type="InterPro" id="IPR024409">
    <property type="entry name" value="DUF3833"/>
</dbReference>
<dbReference type="EMBL" id="MQWD01000001">
    <property type="protein sequence ID" value="PAP78804.1"/>
    <property type="molecule type" value="Genomic_DNA"/>
</dbReference>
<feature type="chain" id="PRO_5013375124" description="DUF3833 domain-containing protein" evidence="1">
    <location>
        <begin position="24"/>
        <end position="177"/>
    </location>
</feature>
<keyword evidence="1" id="KW-0732">Signal</keyword>
<feature type="signal peptide" evidence="1">
    <location>
        <begin position="1"/>
        <end position="23"/>
    </location>
</feature>
<dbReference type="OrthoDB" id="7391154at2"/>
<organism evidence="2 3">
    <name type="scientific">Rubrivirga marina</name>
    <dbReference type="NCBI Taxonomy" id="1196024"/>
    <lineage>
        <taxon>Bacteria</taxon>
        <taxon>Pseudomonadati</taxon>
        <taxon>Rhodothermota</taxon>
        <taxon>Rhodothermia</taxon>
        <taxon>Rhodothermales</taxon>
        <taxon>Rubricoccaceae</taxon>
        <taxon>Rubrivirga</taxon>
    </lineage>
</organism>
<dbReference type="Pfam" id="PF12915">
    <property type="entry name" value="DUF3833"/>
    <property type="match status" value="1"/>
</dbReference>
<dbReference type="Proteomes" id="UP000216339">
    <property type="component" value="Unassembled WGS sequence"/>
</dbReference>
<name>A0A271J6X9_9BACT</name>
<evidence type="ECO:0000313" key="2">
    <source>
        <dbReference type="EMBL" id="PAP78804.1"/>
    </source>
</evidence>
<evidence type="ECO:0000256" key="1">
    <source>
        <dbReference type="SAM" id="SignalP"/>
    </source>
</evidence>
<protein>
    <recommendedName>
        <fullName evidence="4">DUF3833 domain-containing protein</fullName>
    </recommendedName>
</protein>
<evidence type="ECO:0000313" key="3">
    <source>
        <dbReference type="Proteomes" id="UP000216339"/>
    </source>
</evidence>
<dbReference type="RefSeq" id="WP_143537686.1">
    <property type="nucleotide sequence ID" value="NZ_MQWD01000001.1"/>
</dbReference>
<sequence length="177" mass="18936">MLVFSRLVTLGALTLTFAGCLPALPTVEPDPEPAFDPIAFFEGRTEGLGVLSIRARTPVVVRVESVGTPIDDGLELRQTIRLGDDPATTRTWVLKRTGPKTFTGSLTDAEGPVEATAKGNTLRIRYRMGRVTTVAQDLTLQPGGGLALNLMTVRVLGVPVARLTEQIRRVASDASDP</sequence>